<dbReference type="HOGENOM" id="CLU_809032_0_0_1"/>
<dbReference type="Proteomes" id="UP000027222">
    <property type="component" value="Unassembled WGS sequence"/>
</dbReference>
<dbReference type="OrthoDB" id="10641136at2759"/>
<evidence type="ECO:0000256" key="1">
    <source>
        <dbReference type="SAM" id="MobiDB-lite"/>
    </source>
</evidence>
<evidence type="ECO:0000313" key="2">
    <source>
        <dbReference type="EMBL" id="KDR73513.1"/>
    </source>
</evidence>
<organism evidence="2 3">
    <name type="scientific">Galerina marginata (strain CBS 339.88)</name>
    <dbReference type="NCBI Taxonomy" id="685588"/>
    <lineage>
        <taxon>Eukaryota</taxon>
        <taxon>Fungi</taxon>
        <taxon>Dikarya</taxon>
        <taxon>Basidiomycota</taxon>
        <taxon>Agaricomycotina</taxon>
        <taxon>Agaricomycetes</taxon>
        <taxon>Agaricomycetidae</taxon>
        <taxon>Agaricales</taxon>
        <taxon>Agaricineae</taxon>
        <taxon>Strophariaceae</taxon>
        <taxon>Galerina</taxon>
    </lineage>
</organism>
<protein>
    <submittedName>
        <fullName evidence="2">Uncharacterized protein</fullName>
    </submittedName>
</protein>
<accession>A0A067T3D7</accession>
<gene>
    <name evidence="2" type="ORF">GALMADRAFT_615759</name>
</gene>
<reference evidence="3" key="1">
    <citation type="journal article" date="2014" name="Proc. Natl. Acad. Sci. U.S.A.">
        <title>Extensive sampling of basidiomycete genomes demonstrates inadequacy of the white-rot/brown-rot paradigm for wood decay fungi.</title>
        <authorList>
            <person name="Riley R."/>
            <person name="Salamov A.A."/>
            <person name="Brown D.W."/>
            <person name="Nagy L.G."/>
            <person name="Floudas D."/>
            <person name="Held B.W."/>
            <person name="Levasseur A."/>
            <person name="Lombard V."/>
            <person name="Morin E."/>
            <person name="Otillar R."/>
            <person name="Lindquist E.A."/>
            <person name="Sun H."/>
            <person name="LaButti K.M."/>
            <person name="Schmutz J."/>
            <person name="Jabbour D."/>
            <person name="Luo H."/>
            <person name="Baker S.E."/>
            <person name="Pisabarro A.G."/>
            <person name="Walton J.D."/>
            <person name="Blanchette R.A."/>
            <person name="Henrissat B."/>
            <person name="Martin F."/>
            <person name="Cullen D."/>
            <person name="Hibbett D.S."/>
            <person name="Grigoriev I.V."/>
        </authorList>
    </citation>
    <scope>NUCLEOTIDE SEQUENCE [LARGE SCALE GENOMIC DNA]</scope>
    <source>
        <strain evidence="3">CBS 339.88</strain>
    </source>
</reference>
<keyword evidence="3" id="KW-1185">Reference proteome</keyword>
<dbReference type="AlphaFoldDB" id="A0A067T3D7"/>
<evidence type="ECO:0000313" key="3">
    <source>
        <dbReference type="Proteomes" id="UP000027222"/>
    </source>
</evidence>
<name>A0A067T3D7_GALM3</name>
<feature type="region of interest" description="Disordered" evidence="1">
    <location>
        <begin position="31"/>
        <end position="72"/>
    </location>
</feature>
<sequence>MLVAEPKLRRYEDSWPLEAYFMSFSRHARSRVKQQREGSPGVEFVTPPNGLGAADGTDHDDNSQTHQCVSPNTPRTPCHGFFISTGLRMQRRSTLSQSTQVVSLPNSNSTSTQPHPASFHPSAPKVTISAPVHHPCSTNPVATEVPPIGNASTPIVSSCAFCEPSEMVDAFYNSRLREFLGDDTFLRTLASVGVCFDQHLDILLRFDSSRREQFFDGIPLEVMDALTKFRLLKHFGNDSTMDQKKKDVGKALWIPYIPRSPANVENELINADSLGFDSKFREAMYLTENSHDFPDLLETMRIRSNDYLHIYHPNTEQLREAIFTRVIPDYLGNMKISGPLESI</sequence>
<proteinExistence type="predicted"/>
<dbReference type="EMBL" id="KL142385">
    <property type="protein sequence ID" value="KDR73513.1"/>
    <property type="molecule type" value="Genomic_DNA"/>
</dbReference>